<dbReference type="Proteomes" id="UP001501699">
    <property type="component" value="Unassembled WGS sequence"/>
</dbReference>
<dbReference type="Gene3D" id="1.10.10.10">
    <property type="entry name" value="Winged helix-like DNA-binding domain superfamily/Winged helix DNA-binding domain"/>
    <property type="match status" value="1"/>
</dbReference>
<gene>
    <name evidence="2" type="ORF">GCM10023262_00880</name>
</gene>
<organism evidence="2 3">
    <name type="scientific">Bartonella pachyuromydis</name>
    <dbReference type="NCBI Taxonomy" id="931097"/>
    <lineage>
        <taxon>Bacteria</taxon>
        <taxon>Pseudomonadati</taxon>
        <taxon>Pseudomonadota</taxon>
        <taxon>Alphaproteobacteria</taxon>
        <taxon>Hyphomicrobiales</taxon>
        <taxon>Bartonellaceae</taxon>
        <taxon>Bartonella</taxon>
    </lineage>
</organism>
<dbReference type="SMART" id="SM00843">
    <property type="entry name" value="Ftsk_gamma"/>
    <property type="match status" value="1"/>
</dbReference>
<dbReference type="InterPro" id="IPR036388">
    <property type="entry name" value="WH-like_DNA-bd_sf"/>
</dbReference>
<accession>A0ABP8VBN2</accession>
<dbReference type="PANTHER" id="PTHR22683:SF41">
    <property type="entry name" value="DNA TRANSLOCASE FTSK"/>
    <property type="match status" value="1"/>
</dbReference>
<evidence type="ECO:0000313" key="2">
    <source>
        <dbReference type="EMBL" id="GAA4657672.1"/>
    </source>
</evidence>
<proteinExistence type="predicted"/>
<dbReference type="InterPro" id="IPR036390">
    <property type="entry name" value="WH_DNA-bd_sf"/>
</dbReference>
<dbReference type="InterPro" id="IPR018541">
    <property type="entry name" value="Ftsk_gamma"/>
</dbReference>
<keyword evidence="3" id="KW-1185">Reference proteome</keyword>
<name>A0ABP8VBN2_9HYPH</name>
<dbReference type="EMBL" id="BAABJA010000001">
    <property type="protein sequence ID" value="GAA4657672.1"/>
    <property type="molecule type" value="Genomic_DNA"/>
</dbReference>
<dbReference type="PANTHER" id="PTHR22683">
    <property type="entry name" value="SPORULATION PROTEIN RELATED"/>
    <property type="match status" value="1"/>
</dbReference>
<evidence type="ECO:0000313" key="3">
    <source>
        <dbReference type="Proteomes" id="UP001501699"/>
    </source>
</evidence>
<dbReference type="SUPFAM" id="SSF46785">
    <property type="entry name" value="Winged helix' DNA-binding domain"/>
    <property type="match status" value="1"/>
</dbReference>
<protein>
    <recommendedName>
        <fullName evidence="1">FtsK gamma domain-containing protein</fullName>
    </recommendedName>
</protein>
<comment type="caution">
    <text evidence="2">The sequence shown here is derived from an EMBL/GenBank/DDBJ whole genome shotgun (WGS) entry which is preliminary data.</text>
</comment>
<dbReference type="Pfam" id="PF09397">
    <property type="entry name" value="FtsK_gamma"/>
    <property type="match status" value="1"/>
</dbReference>
<sequence length="89" mass="10082">MFEGGREEIAKKNVDASLTSPSEDNFYSQTVAIVLRDRKVSTSYIQRRLGIGYNHAASLIERMEAEGVISAANYMRKREILVSAEEEHF</sequence>
<feature type="domain" description="FtsK gamma" evidence="1">
    <location>
        <begin position="20"/>
        <end position="85"/>
    </location>
</feature>
<evidence type="ECO:0000259" key="1">
    <source>
        <dbReference type="SMART" id="SM00843"/>
    </source>
</evidence>
<reference evidence="3" key="1">
    <citation type="journal article" date="2019" name="Int. J. Syst. Evol. Microbiol.">
        <title>The Global Catalogue of Microorganisms (GCM) 10K type strain sequencing project: providing services to taxonomists for standard genome sequencing and annotation.</title>
        <authorList>
            <consortium name="The Broad Institute Genomics Platform"/>
            <consortium name="The Broad Institute Genome Sequencing Center for Infectious Disease"/>
            <person name="Wu L."/>
            <person name="Ma J."/>
        </authorList>
    </citation>
    <scope>NUCLEOTIDE SEQUENCE [LARGE SCALE GENOMIC DNA]</scope>
    <source>
        <strain evidence="3">JCM 17714</strain>
    </source>
</reference>
<dbReference type="InterPro" id="IPR050206">
    <property type="entry name" value="FtsK/SpoIIIE/SftA"/>
</dbReference>